<gene>
    <name evidence="2" type="ORF">PEBR_06941</name>
</gene>
<protein>
    <submittedName>
        <fullName evidence="2">Uncharacterized protein</fullName>
    </submittedName>
</protein>
<name>A0A1S9RWA5_PENBI</name>
<dbReference type="AlphaFoldDB" id="A0A1S9RWA5"/>
<evidence type="ECO:0000256" key="1">
    <source>
        <dbReference type="SAM" id="MobiDB-lite"/>
    </source>
</evidence>
<sequence>MMANIFQRLFKEPLPPPTHINVTVTASSKTLHKHGSATPFTLTFEATLEESPDGPNEPLTVLAFDTLLDPSGIALYEDGLQFVNSNTGAQAKRPAMSRQYDFGDKSNILVNPQFERYFVTLKPGVPIRVTHTMRPCPRLPSQNEYNPEEQSTSNSEGEATREDEAIVAAAFSHVTYLEVGSTYHVQIGEKMSRIDWYRYGSKYKVLKEQTTTGDGLVNSLIGSKGRSERVGDSELQAVPLVMQGSASFRVEE</sequence>
<reference evidence="3" key="1">
    <citation type="submission" date="2015-09" db="EMBL/GenBank/DDBJ databases">
        <authorList>
            <person name="Fill T.P."/>
            <person name="Baretta J.F."/>
            <person name="de Almeida L.G."/>
            <person name="Rocha M."/>
            <person name="de Souza D.H."/>
            <person name="Malavazi I."/>
            <person name="Cerdeira L.T."/>
            <person name="Hong H."/>
            <person name="Samborskyy M."/>
            <person name="de Vasconcelos A.T."/>
            <person name="Leadlay P."/>
            <person name="Rodrigues-Filho E."/>
        </authorList>
    </citation>
    <scope>NUCLEOTIDE SEQUENCE [LARGE SCALE GENOMIC DNA]</scope>
    <source>
        <strain evidence="3">LaBioMMi 136</strain>
    </source>
</reference>
<dbReference type="Proteomes" id="UP000190744">
    <property type="component" value="Unassembled WGS sequence"/>
</dbReference>
<feature type="region of interest" description="Disordered" evidence="1">
    <location>
        <begin position="134"/>
        <end position="161"/>
    </location>
</feature>
<accession>A0A1S9RWA5</accession>
<evidence type="ECO:0000313" key="3">
    <source>
        <dbReference type="Proteomes" id="UP000190744"/>
    </source>
</evidence>
<organism evidence="2 3">
    <name type="scientific">Penicillium brasilianum</name>
    <dbReference type="NCBI Taxonomy" id="104259"/>
    <lineage>
        <taxon>Eukaryota</taxon>
        <taxon>Fungi</taxon>
        <taxon>Dikarya</taxon>
        <taxon>Ascomycota</taxon>
        <taxon>Pezizomycotina</taxon>
        <taxon>Eurotiomycetes</taxon>
        <taxon>Eurotiomycetidae</taxon>
        <taxon>Eurotiales</taxon>
        <taxon>Aspergillaceae</taxon>
        <taxon>Penicillium</taxon>
    </lineage>
</organism>
<proteinExistence type="predicted"/>
<dbReference type="EMBL" id="LJBN01000103">
    <property type="protein sequence ID" value="OOQ89686.1"/>
    <property type="molecule type" value="Genomic_DNA"/>
</dbReference>
<evidence type="ECO:0000313" key="2">
    <source>
        <dbReference type="EMBL" id="OOQ89686.1"/>
    </source>
</evidence>
<comment type="caution">
    <text evidence="2">The sequence shown here is derived from an EMBL/GenBank/DDBJ whole genome shotgun (WGS) entry which is preliminary data.</text>
</comment>
<feature type="compositionally biased region" description="Polar residues" evidence="1">
    <location>
        <begin position="140"/>
        <end position="157"/>
    </location>
</feature>